<gene>
    <name evidence="1" type="ORF">GCM10010145_47180</name>
</gene>
<dbReference type="RefSeq" id="WP_189218883.1">
    <property type="nucleotide sequence ID" value="NZ_BMQK01000012.1"/>
</dbReference>
<reference evidence="1" key="1">
    <citation type="journal article" date="2014" name="Int. J. Syst. Evol. Microbiol.">
        <title>Complete genome sequence of Corynebacterium casei LMG S-19264T (=DSM 44701T), isolated from a smear-ripened cheese.</title>
        <authorList>
            <consortium name="US DOE Joint Genome Institute (JGI-PGF)"/>
            <person name="Walter F."/>
            <person name="Albersmeier A."/>
            <person name="Kalinowski J."/>
            <person name="Ruckert C."/>
        </authorList>
    </citation>
    <scope>NUCLEOTIDE SEQUENCE</scope>
    <source>
        <strain evidence="1">JCM 3131</strain>
    </source>
</reference>
<sequence>MIDDGEYLAPGCEDLVAELDRERRRIDDQIAELHDVRPVLTGIIRAGKKAATS</sequence>
<organism evidence="1 2">
    <name type="scientific">Streptomyces ruber</name>
    <dbReference type="NCBI Taxonomy" id="83378"/>
    <lineage>
        <taxon>Bacteria</taxon>
        <taxon>Bacillati</taxon>
        <taxon>Actinomycetota</taxon>
        <taxon>Actinomycetes</taxon>
        <taxon>Kitasatosporales</taxon>
        <taxon>Streptomycetaceae</taxon>
        <taxon>Streptomyces</taxon>
    </lineage>
</organism>
<comment type="caution">
    <text evidence="1">The sequence shown here is derived from an EMBL/GenBank/DDBJ whole genome shotgun (WGS) entry which is preliminary data.</text>
</comment>
<proteinExistence type="predicted"/>
<reference evidence="1" key="2">
    <citation type="submission" date="2020-09" db="EMBL/GenBank/DDBJ databases">
        <authorList>
            <person name="Sun Q."/>
            <person name="Ohkuma M."/>
        </authorList>
    </citation>
    <scope>NUCLEOTIDE SEQUENCE</scope>
    <source>
        <strain evidence="1">JCM 3131</strain>
    </source>
</reference>
<accession>A0A918EWH6</accession>
<evidence type="ECO:0000313" key="1">
    <source>
        <dbReference type="EMBL" id="GGQ72148.1"/>
    </source>
</evidence>
<evidence type="ECO:0000313" key="2">
    <source>
        <dbReference type="Proteomes" id="UP000620156"/>
    </source>
</evidence>
<keyword evidence="2" id="KW-1185">Reference proteome</keyword>
<name>A0A918EWH6_9ACTN</name>
<dbReference type="EMBL" id="BMQK01000012">
    <property type="protein sequence ID" value="GGQ72148.1"/>
    <property type="molecule type" value="Genomic_DNA"/>
</dbReference>
<dbReference type="Proteomes" id="UP000620156">
    <property type="component" value="Unassembled WGS sequence"/>
</dbReference>
<protein>
    <submittedName>
        <fullName evidence="1">Uncharacterized protein</fullName>
    </submittedName>
</protein>
<dbReference type="AlphaFoldDB" id="A0A918EWH6"/>